<evidence type="ECO:0000313" key="3">
    <source>
        <dbReference type="EMBL" id="MBR7825187.1"/>
    </source>
</evidence>
<evidence type="ECO:0000259" key="2">
    <source>
        <dbReference type="Pfam" id="PF00561"/>
    </source>
</evidence>
<dbReference type="InterPro" id="IPR029058">
    <property type="entry name" value="AB_hydrolase_fold"/>
</dbReference>
<dbReference type="EMBL" id="JAGSOH010000004">
    <property type="protein sequence ID" value="MBR7825187.1"/>
    <property type="molecule type" value="Genomic_DNA"/>
</dbReference>
<keyword evidence="4" id="KW-1185">Reference proteome</keyword>
<comment type="caution">
    <text evidence="3">The sequence shown here is derived from an EMBL/GenBank/DDBJ whole genome shotgun (WGS) entry which is preliminary data.</text>
</comment>
<dbReference type="GO" id="GO:0016020">
    <property type="term" value="C:membrane"/>
    <property type="evidence" value="ECO:0007669"/>
    <property type="project" value="TreeGrafter"/>
</dbReference>
<proteinExistence type="predicted"/>
<dbReference type="Gene3D" id="3.40.50.1820">
    <property type="entry name" value="alpha/beta hydrolase"/>
    <property type="match status" value="1"/>
</dbReference>
<dbReference type="RefSeq" id="WP_212516346.1">
    <property type="nucleotide sequence ID" value="NZ_JAGSOH010000004.1"/>
</dbReference>
<dbReference type="Pfam" id="PF00561">
    <property type="entry name" value="Abhydrolase_1"/>
    <property type="match status" value="1"/>
</dbReference>
<organism evidence="3 4">
    <name type="scientific">Actinospica acidithermotolerans</name>
    <dbReference type="NCBI Taxonomy" id="2828514"/>
    <lineage>
        <taxon>Bacteria</taxon>
        <taxon>Bacillati</taxon>
        <taxon>Actinomycetota</taxon>
        <taxon>Actinomycetes</taxon>
        <taxon>Catenulisporales</taxon>
        <taxon>Actinospicaceae</taxon>
        <taxon>Actinospica</taxon>
    </lineage>
</organism>
<reference evidence="3" key="1">
    <citation type="submission" date="2021-04" db="EMBL/GenBank/DDBJ databases">
        <title>Genome based classification of Actinospica acidithermotolerans sp. nov., an actinobacterium isolated from an Indonesian hot spring.</title>
        <authorList>
            <person name="Kusuma A.B."/>
            <person name="Putra K.E."/>
            <person name="Nafisah S."/>
            <person name="Loh J."/>
            <person name="Nouioui I."/>
            <person name="Goodfellow M."/>
        </authorList>
    </citation>
    <scope>NUCLEOTIDE SEQUENCE</scope>
    <source>
        <strain evidence="3">MGRD01-02</strain>
    </source>
</reference>
<dbReference type="InterPro" id="IPR000073">
    <property type="entry name" value="AB_hydrolase_1"/>
</dbReference>
<feature type="domain" description="AB hydrolase-1" evidence="2">
    <location>
        <begin position="57"/>
        <end position="161"/>
    </location>
</feature>
<dbReference type="SUPFAM" id="SSF53474">
    <property type="entry name" value="alpha/beta-Hydrolases"/>
    <property type="match status" value="1"/>
</dbReference>
<sequence length="320" mass="33777">MTATWLDYTESSIPVPGGDLSVLRWRATGPGDEPAATASRASHPAPPPGTPQPQSHPPILLVHGITGNALAWAGVAEAVAGRAELIAVDLRGRAGSREIQGPWGIDQNAADLMDVLDALHIDEAVLAGHSLGAFVAAEAAATYPKRVTRLVAVDGGLGFPLPDGSDADAILEAVVGPAVKKLSMTFADPEAYLDFHRAHPAFADNWTPQLTAYLVRDTRLLPTGEAVSSCREDAIRSDGKQVLLEDRIRTNITALTCDVDFLYAARGLLDEPQALYDPGRLALAGLDRTPARIEFVPDTNHYTILAPGAGAEAVARALLR</sequence>
<accession>A0A941E7E8</accession>
<name>A0A941E7E8_9ACTN</name>
<dbReference type="PANTHER" id="PTHR43798">
    <property type="entry name" value="MONOACYLGLYCEROL LIPASE"/>
    <property type="match status" value="1"/>
</dbReference>
<protein>
    <submittedName>
        <fullName evidence="3">Alpha/beta hydrolase</fullName>
    </submittedName>
</protein>
<keyword evidence="3" id="KW-0378">Hydrolase</keyword>
<dbReference type="GO" id="GO:0016787">
    <property type="term" value="F:hydrolase activity"/>
    <property type="evidence" value="ECO:0007669"/>
    <property type="project" value="UniProtKB-KW"/>
</dbReference>
<dbReference type="Proteomes" id="UP000676325">
    <property type="component" value="Unassembled WGS sequence"/>
</dbReference>
<feature type="region of interest" description="Disordered" evidence="1">
    <location>
        <begin position="24"/>
        <end position="58"/>
    </location>
</feature>
<evidence type="ECO:0000256" key="1">
    <source>
        <dbReference type="SAM" id="MobiDB-lite"/>
    </source>
</evidence>
<feature type="compositionally biased region" description="Pro residues" evidence="1">
    <location>
        <begin position="44"/>
        <end position="56"/>
    </location>
</feature>
<evidence type="ECO:0000313" key="4">
    <source>
        <dbReference type="Proteomes" id="UP000676325"/>
    </source>
</evidence>
<dbReference type="PANTHER" id="PTHR43798:SF33">
    <property type="entry name" value="HYDROLASE, PUTATIVE (AFU_ORTHOLOGUE AFUA_2G14860)-RELATED"/>
    <property type="match status" value="1"/>
</dbReference>
<gene>
    <name evidence="3" type="ORF">KDK95_02635</name>
</gene>
<dbReference type="AlphaFoldDB" id="A0A941E7E8"/>
<dbReference type="InterPro" id="IPR050266">
    <property type="entry name" value="AB_hydrolase_sf"/>
</dbReference>